<dbReference type="PROSITE" id="PS51228">
    <property type="entry name" value="ACB_2"/>
    <property type="match status" value="1"/>
</dbReference>
<evidence type="ECO:0000259" key="2">
    <source>
        <dbReference type="PROSITE" id="PS51228"/>
    </source>
</evidence>
<evidence type="ECO:0000256" key="1">
    <source>
        <dbReference type="ARBA" id="ARBA00023121"/>
    </source>
</evidence>
<dbReference type="EMBL" id="UINC01202251">
    <property type="protein sequence ID" value="SVE21958.1"/>
    <property type="molecule type" value="Genomic_DNA"/>
</dbReference>
<dbReference type="Gene3D" id="1.20.80.10">
    <property type="match status" value="1"/>
</dbReference>
<proteinExistence type="predicted"/>
<keyword evidence="1" id="KW-0446">Lipid-binding</keyword>
<protein>
    <recommendedName>
        <fullName evidence="2">ACB domain-containing protein</fullName>
    </recommendedName>
</protein>
<sequence>MTLRTKFKLAQRRVWKLPGKPSDKELLELYALFKQATVGDSPTRPTKTGLRERWKWKFWKRLQGISSNEAMTRYCDKVDALMSASA</sequence>
<dbReference type="GO" id="GO:0000062">
    <property type="term" value="F:fatty-acyl-CoA binding"/>
    <property type="evidence" value="ECO:0007669"/>
    <property type="project" value="InterPro"/>
</dbReference>
<feature type="domain" description="ACB" evidence="2">
    <location>
        <begin position="3"/>
        <end position="86"/>
    </location>
</feature>
<dbReference type="SUPFAM" id="SSF47027">
    <property type="entry name" value="Acyl-CoA binding protein"/>
    <property type="match status" value="1"/>
</dbReference>
<accession>A0A383BRG6</accession>
<dbReference type="PRINTS" id="PR00689">
    <property type="entry name" value="ACOABINDINGP"/>
</dbReference>
<organism evidence="3">
    <name type="scientific">marine metagenome</name>
    <dbReference type="NCBI Taxonomy" id="408172"/>
    <lineage>
        <taxon>unclassified sequences</taxon>
        <taxon>metagenomes</taxon>
        <taxon>ecological metagenomes</taxon>
    </lineage>
</organism>
<dbReference type="Pfam" id="PF00887">
    <property type="entry name" value="ACBP"/>
    <property type="match status" value="1"/>
</dbReference>
<dbReference type="InterPro" id="IPR014352">
    <property type="entry name" value="FERM/acyl-CoA-bd_prot_sf"/>
</dbReference>
<dbReference type="AlphaFoldDB" id="A0A383BRG6"/>
<dbReference type="InterPro" id="IPR000582">
    <property type="entry name" value="Acyl-CoA-binding_protein"/>
</dbReference>
<dbReference type="PANTHER" id="PTHR23310:SF62">
    <property type="entry name" value="ACYL-COA BINDING PROTEIN 1, ISOFORM A"/>
    <property type="match status" value="1"/>
</dbReference>
<dbReference type="InterPro" id="IPR035984">
    <property type="entry name" value="Acyl-CoA-binding_sf"/>
</dbReference>
<evidence type="ECO:0000313" key="3">
    <source>
        <dbReference type="EMBL" id="SVE21958.1"/>
    </source>
</evidence>
<dbReference type="GO" id="GO:0006631">
    <property type="term" value="P:fatty acid metabolic process"/>
    <property type="evidence" value="ECO:0007669"/>
    <property type="project" value="TreeGrafter"/>
</dbReference>
<reference evidence="3" key="1">
    <citation type="submission" date="2018-05" db="EMBL/GenBank/DDBJ databases">
        <authorList>
            <person name="Lanie J.A."/>
            <person name="Ng W.-L."/>
            <person name="Kazmierczak K.M."/>
            <person name="Andrzejewski T.M."/>
            <person name="Davidsen T.M."/>
            <person name="Wayne K.J."/>
            <person name="Tettelin H."/>
            <person name="Glass J.I."/>
            <person name="Rusch D."/>
            <person name="Podicherti R."/>
            <person name="Tsui H.-C.T."/>
            <person name="Winkler M.E."/>
        </authorList>
    </citation>
    <scope>NUCLEOTIDE SEQUENCE</scope>
</reference>
<name>A0A383BRG6_9ZZZZ</name>
<dbReference type="PANTHER" id="PTHR23310">
    <property type="entry name" value="ACYL-COA-BINDING PROTEIN, ACBP"/>
    <property type="match status" value="1"/>
</dbReference>
<gene>
    <name evidence="3" type="ORF">METZ01_LOCUS474812</name>
</gene>